<proteinExistence type="predicted"/>
<comment type="caution">
    <text evidence="2">The sequence shown here is derived from an EMBL/GenBank/DDBJ whole genome shotgun (WGS) entry which is preliminary data.</text>
</comment>
<gene>
    <name evidence="2" type="ORF">KY290_011638</name>
</gene>
<dbReference type="EMBL" id="JAIVGD010000005">
    <property type="protein sequence ID" value="KAH0774501.1"/>
    <property type="molecule type" value="Genomic_DNA"/>
</dbReference>
<evidence type="ECO:0000313" key="2">
    <source>
        <dbReference type="EMBL" id="KAH0774501.1"/>
    </source>
</evidence>
<protein>
    <submittedName>
        <fullName evidence="2">Uncharacterized protein</fullName>
    </submittedName>
</protein>
<accession>A0ABQ7W1A5</accession>
<feature type="coiled-coil region" evidence="1">
    <location>
        <begin position="28"/>
        <end position="120"/>
    </location>
</feature>
<reference evidence="2 3" key="1">
    <citation type="journal article" date="2021" name="bioRxiv">
        <title>Chromosome-scale and haplotype-resolved genome assembly of a tetraploid potato cultivar.</title>
        <authorList>
            <person name="Sun H."/>
            <person name="Jiao W.-B."/>
            <person name="Krause K."/>
            <person name="Campoy J.A."/>
            <person name="Goel M."/>
            <person name="Folz-Donahue K."/>
            <person name="Kukat C."/>
            <person name="Huettel B."/>
            <person name="Schneeberger K."/>
        </authorList>
    </citation>
    <scope>NUCLEOTIDE SEQUENCE [LARGE SCALE GENOMIC DNA]</scope>
    <source>
        <strain evidence="2">SolTubOtavaFocal</strain>
        <tissue evidence="2">Leaves</tissue>
    </source>
</reference>
<evidence type="ECO:0000256" key="1">
    <source>
        <dbReference type="SAM" id="Coils"/>
    </source>
</evidence>
<organism evidence="2 3">
    <name type="scientific">Solanum tuberosum</name>
    <name type="common">Potato</name>
    <dbReference type="NCBI Taxonomy" id="4113"/>
    <lineage>
        <taxon>Eukaryota</taxon>
        <taxon>Viridiplantae</taxon>
        <taxon>Streptophyta</taxon>
        <taxon>Embryophyta</taxon>
        <taxon>Tracheophyta</taxon>
        <taxon>Spermatophyta</taxon>
        <taxon>Magnoliopsida</taxon>
        <taxon>eudicotyledons</taxon>
        <taxon>Gunneridae</taxon>
        <taxon>Pentapetalae</taxon>
        <taxon>asterids</taxon>
        <taxon>lamiids</taxon>
        <taxon>Solanales</taxon>
        <taxon>Solanaceae</taxon>
        <taxon>Solanoideae</taxon>
        <taxon>Solaneae</taxon>
        <taxon>Solanum</taxon>
    </lineage>
</organism>
<keyword evidence="1" id="KW-0175">Coiled coil</keyword>
<name>A0ABQ7W1A5_SOLTU</name>
<sequence>MADQKMEIDVDEKREIDLNKEFDPIEKIVSLERENDLLLRKVENLEATQKVEIEVKETEIRALKQKLVEQEKRWKNRQDFFAWRSMSWRKGRVKELLDKISELENKLKSMEDAISQKVVDENEQVGGSSRVKLED</sequence>
<evidence type="ECO:0000313" key="3">
    <source>
        <dbReference type="Proteomes" id="UP000826656"/>
    </source>
</evidence>
<keyword evidence="3" id="KW-1185">Reference proteome</keyword>
<dbReference type="Proteomes" id="UP000826656">
    <property type="component" value="Unassembled WGS sequence"/>
</dbReference>